<dbReference type="EMBL" id="DSWI01000009">
    <property type="protein sequence ID" value="HFG19582.1"/>
    <property type="molecule type" value="Genomic_DNA"/>
</dbReference>
<dbReference type="AlphaFoldDB" id="A0A7C3HQP7"/>
<name>A0A7C3HQP7_MEIRU</name>
<dbReference type="InterPro" id="IPR053182">
    <property type="entry name" value="YobU-like_regulator"/>
</dbReference>
<dbReference type="InterPro" id="IPR029441">
    <property type="entry name" value="Cass2"/>
</dbReference>
<dbReference type="Gene3D" id="3.20.80.10">
    <property type="entry name" value="Regulatory factor, effector binding domain"/>
    <property type="match status" value="1"/>
</dbReference>
<protein>
    <submittedName>
        <fullName evidence="2">AraC family transcriptional regulator</fullName>
    </submittedName>
</protein>
<organism evidence="2">
    <name type="scientific">Meiothermus ruber</name>
    <dbReference type="NCBI Taxonomy" id="277"/>
    <lineage>
        <taxon>Bacteria</taxon>
        <taxon>Thermotogati</taxon>
        <taxon>Deinococcota</taxon>
        <taxon>Deinococci</taxon>
        <taxon>Thermales</taxon>
        <taxon>Thermaceae</taxon>
        <taxon>Meiothermus</taxon>
    </lineage>
</organism>
<sequence>MERPVRTLESGFFVAGYEVRTSLALEHDPQTARIPPLWQKIESGALELLIPKRLAKGKPFVVYFHYESEQGPFSVLLGYQVRGQDDVPSGLSGLNVPGGRYLMFSVPSARPESVKEAWQQIRAYFQQPGAPKRAFTFDYEVYENTQRVSVFVAIQ</sequence>
<evidence type="ECO:0000313" key="2">
    <source>
        <dbReference type="EMBL" id="HFG19582.1"/>
    </source>
</evidence>
<dbReference type="InterPro" id="IPR011256">
    <property type="entry name" value="Reg_factor_effector_dom_sf"/>
</dbReference>
<accession>A0A7C3HQP7</accession>
<feature type="domain" description="AraC effector-binding" evidence="1">
    <location>
        <begin position="1"/>
        <end position="155"/>
    </location>
</feature>
<dbReference type="RefSeq" id="WP_409656055.1">
    <property type="nucleotide sequence ID" value="NZ_JBKBUW010000020.1"/>
</dbReference>
<comment type="caution">
    <text evidence="2">The sequence shown here is derived from an EMBL/GenBank/DDBJ whole genome shotgun (WGS) entry which is preliminary data.</text>
</comment>
<dbReference type="Pfam" id="PF14526">
    <property type="entry name" value="Cass2"/>
    <property type="match status" value="1"/>
</dbReference>
<evidence type="ECO:0000259" key="1">
    <source>
        <dbReference type="SMART" id="SM00871"/>
    </source>
</evidence>
<reference evidence="2" key="1">
    <citation type="journal article" date="2020" name="mSystems">
        <title>Genome- and Community-Level Interaction Insights into Carbon Utilization and Element Cycling Functions of Hydrothermarchaeota in Hydrothermal Sediment.</title>
        <authorList>
            <person name="Zhou Z."/>
            <person name="Liu Y."/>
            <person name="Xu W."/>
            <person name="Pan J."/>
            <person name="Luo Z.H."/>
            <person name="Li M."/>
        </authorList>
    </citation>
    <scope>NUCLEOTIDE SEQUENCE [LARGE SCALE GENOMIC DNA]</scope>
    <source>
        <strain evidence="2">SpSt-524</strain>
    </source>
</reference>
<dbReference type="SMART" id="SM00871">
    <property type="entry name" value="AraC_E_bind"/>
    <property type="match status" value="1"/>
</dbReference>
<dbReference type="PANTHER" id="PTHR36444">
    <property type="entry name" value="TRANSCRIPTIONAL REGULATOR PROTEIN YOBU-RELATED"/>
    <property type="match status" value="1"/>
</dbReference>
<dbReference type="PANTHER" id="PTHR36444:SF2">
    <property type="entry name" value="TRANSCRIPTIONAL REGULATOR PROTEIN YOBU-RELATED"/>
    <property type="match status" value="1"/>
</dbReference>
<dbReference type="SUPFAM" id="SSF55136">
    <property type="entry name" value="Probable bacterial effector-binding domain"/>
    <property type="match status" value="1"/>
</dbReference>
<proteinExistence type="predicted"/>
<gene>
    <name evidence="2" type="ORF">ENS82_02535</name>
</gene>
<dbReference type="InterPro" id="IPR010499">
    <property type="entry name" value="AraC_E-bd"/>
</dbReference>